<evidence type="ECO:0000313" key="1">
    <source>
        <dbReference type="EMBL" id="QGM97824.1"/>
    </source>
</evidence>
<dbReference type="RefSeq" id="WP_016918219.1">
    <property type="nucleotide sequence ID" value="NZ_CP044331.1"/>
</dbReference>
<gene>
    <name evidence="1" type="ORF">F7D14_10330</name>
</gene>
<dbReference type="Pfam" id="PF04134">
    <property type="entry name" value="DCC1-like"/>
    <property type="match status" value="1"/>
</dbReference>
<reference evidence="1 2" key="1">
    <citation type="submission" date="2019-09" db="EMBL/GenBank/DDBJ databases">
        <title>Isolation and complete genome sequencing of Methylocystis species.</title>
        <authorList>
            <person name="Rumah B.L."/>
            <person name="Stead C.E."/>
            <person name="Stevens B.C."/>
            <person name="Minton N.P."/>
            <person name="Grosse-Honebrink A."/>
            <person name="Zhang Y."/>
        </authorList>
    </citation>
    <scope>NUCLEOTIDE SEQUENCE [LARGE SCALE GENOMIC DNA]</scope>
    <source>
        <strain evidence="1 2">BRCS2</strain>
    </source>
</reference>
<protein>
    <submittedName>
        <fullName evidence="1">DUF393 domain-containing protein</fullName>
    </submittedName>
</protein>
<dbReference type="GO" id="GO:0015035">
    <property type="term" value="F:protein-disulfide reductase activity"/>
    <property type="evidence" value="ECO:0007669"/>
    <property type="project" value="InterPro"/>
</dbReference>
<evidence type="ECO:0000313" key="2">
    <source>
        <dbReference type="Proteomes" id="UP000422569"/>
    </source>
</evidence>
<dbReference type="EMBL" id="CP044331">
    <property type="protein sequence ID" value="QGM97824.1"/>
    <property type="molecule type" value="Genomic_DNA"/>
</dbReference>
<name>A0A6B8M1Z1_9HYPH</name>
<dbReference type="Proteomes" id="UP000422569">
    <property type="component" value="Chromosome"/>
</dbReference>
<accession>A0A6B8M1Z1</accession>
<keyword evidence="2" id="KW-1185">Reference proteome</keyword>
<dbReference type="InterPro" id="IPR007263">
    <property type="entry name" value="DCC1-like"/>
</dbReference>
<dbReference type="AlphaFoldDB" id="A0A6B8M1Z1"/>
<proteinExistence type="predicted"/>
<organism evidence="1 2">
    <name type="scientific">Methylocystis parvus</name>
    <dbReference type="NCBI Taxonomy" id="134"/>
    <lineage>
        <taxon>Bacteria</taxon>
        <taxon>Pseudomonadati</taxon>
        <taxon>Pseudomonadota</taxon>
        <taxon>Alphaproteobacteria</taxon>
        <taxon>Hyphomicrobiales</taxon>
        <taxon>Methylocystaceae</taxon>
        <taxon>Methylocystis</taxon>
    </lineage>
</organism>
<sequence>MTDRKNPPKLTVWHNTKCPVCDGGINFQKNRLVRAARAGDIEFRDINLEPDALAHFGATLDDVRRRLHGVDSGGRLYVGAACAAEIWRRTPGDEWLARLIDLPPIRPFASFAYDRFADMLFAWNRWMGHW</sequence>
<dbReference type="KEGG" id="mpar:F7D14_10330"/>